<dbReference type="GO" id="GO:0006355">
    <property type="term" value="P:regulation of DNA-templated transcription"/>
    <property type="evidence" value="ECO:0007669"/>
    <property type="project" value="TreeGrafter"/>
</dbReference>
<sequence>MASCCHSASSRSRFLPLLLLRHRSVSSLTAGNLTVSRATIGCWRKSGGTADQPALRRNIGRVEHCSFPAPAGSLKHLKVSQQCSSGSAQIHRDFPPVSIDLFRGSSVHSLTTRYPVLTRLTRFWTLGLFIRTLCRGSASLTRFPLFSTEMPLLHRKAFIRQKPPEDLKPEEEVFLCKFTHEIFRGYDDFFERTILCNSLVWSCSLTGRSSLTYLEALESERRARLSLQSFSQVLLVPLLHLAALSHRARLSELCEDVHSFVKDRYFPGETLDVSSPHSSANGAPAANGHAKAASGGDSIVISDSDEECSAFQSPKSNGKKKPLNPSVFKYMVRMLKDQHSQSFTVKANQISEEPHSCSVTLTHANGTQNMKIVTLCGSRRKSSVSKEKLKLLFKQHCEPNNGTIALKPSSVLKYRLAEQSFSQFFPDDPPMFPFSPKAARSSPAQTGSALLKEKLQLLHHRGDGVCSSGQKQTAGGQEEREGG</sequence>
<evidence type="ECO:0000313" key="4">
    <source>
        <dbReference type="EMBL" id="KAF3845625.1"/>
    </source>
</evidence>
<dbReference type="Pfam" id="PF10537">
    <property type="entry name" value="WAC_Acf1_DNA_bd"/>
    <property type="match status" value="1"/>
</dbReference>
<dbReference type="OrthoDB" id="332390at2759"/>
<dbReference type="InterPro" id="IPR047171">
    <property type="entry name" value="BAZ1A"/>
</dbReference>
<accession>A0A7J5Y858</accession>
<proteinExistence type="predicted"/>
<dbReference type="GO" id="GO:0031445">
    <property type="term" value="P:regulation of heterochromatin formation"/>
    <property type="evidence" value="ECO:0007669"/>
    <property type="project" value="TreeGrafter"/>
</dbReference>
<protein>
    <recommendedName>
        <fullName evidence="3">WAC domain-containing protein</fullName>
    </recommendedName>
</protein>
<feature type="region of interest" description="Disordered" evidence="2">
    <location>
        <begin position="461"/>
        <end position="483"/>
    </location>
</feature>
<dbReference type="PROSITE" id="PS51136">
    <property type="entry name" value="WAC"/>
    <property type="match status" value="1"/>
</dbReference>
<dbReference type="PANTHER" id="PTHR46510:SF1">
    <property type="entry name" value="BROMODOMAIN ADJACENT TO ZINC FINGER DOMAIN PROTEIN 1A"/>
    <property type="match status" value="1"/>
</dbReference>
<comment type="caution">
    <text evidence="4">The sequence shown here is derived from an EMBL/GenBank/DDBJ whole genome shotgun (WGS) entry which is preliminary data.</text>
</comment>
<keyword evidence="1" id="KW-0539">Nucleus</keyword>
<dbReference type="GO" id="GO:0003677">
    <property type="term" value="F:DNA binding"/>
    <property type="evidence" value="ECO:0007669"/>
    <property type="project" value="TreeGrafter"/>
</dbReference>
<evidence type="ECO:0000256" key="1">
    <source>
        <dbReference type="PROSITE-ProRule" id="PRU00475"/>
    </source>
</evidence>
<comment type="subcellular location">
    <subcellularLocation>
        <location evidence="1">Nucleus</location>
    </subcellularLocation>
</comment>
<reference evidence="4 5" key="1">
    <citation type="submission" date="2020-03" db="EMBL/GenBank/DDBJ databases">
        <title>Dissostichus mawsoni Genome sequencing and assembly.</title>
        <authorList>
            <person name="Park H."/>
        </authorList>
    </citation>
    <scope>NUCLEOTIDE SEQUENCE [LARGE SCALE GENOMIC DNA]</scope>
    <source>
        <strain evidence="4">DM0001</strain>
        <tissue evidence="4">Muscle</tissue>
    </source>
</reference>
<gene>
    <name evidence="4" type="ORF">F7725_008788</name>
</gene>
<keyword evidence="5" id="KW-1185">Reference proteome</keyword>
<dbReference type="PANTHER" id="PTHR46510">
    <property type="entry name" value="BROMODOMAIN ADJACENT TO ZINC FINGER DOMAIN PROTEIN 1A"/>
    <property type="match status" value="1"/>
</dbReference>
<dbReference type="GO" id="GO:0006338">
    <property type="term" value="P:chromatin remodeling"/>
    <property type="evidence" value="ECO:0007669"/>
    <property type="project" value="InterPro"/>
</dbReference>
<evidence type="ECO:0000313" key="5">
    <source>
        <dbReference type="Proteomes" id="UP000518266"/>
    </source>
</evidence>
<name>A0A7J5Y858_DISMA</name>
<evidence type="ECO:0000256" key="2">
    <source>
        <dbReference type="SAM" id="MobiDB-lite"/>
    </source>
</evidence>
<dbReference type="Proteomes" id="UP000518266">
    <property type="component" value="Unassembled WGS sequence"/>
</dbReference>
<feature type="region of interest" description="Disordered" evidence="2">
    <location>
        <begin position="276"/>
        <end position="296"/>
    </location>
</feature>
<dbReference type="InterPro" id="IPR013136">
    <property type="entry name" value="WSTF_Acf1_Cbp146"/>
</dbReference>
<dbReference type="EMBL" id="JAAKFY010000015">
    <property type="protein sequence ID" value="KAF3845625.1"/>
    <property type="molecule type" value="Genomic_DNA"/>
</dbReference>
<dbReference type="GO" id="GO:0000228">
    <property type="term" value="C:nuclear chromosome"/>
    <property type="evidence" value="ECO:0007669"/>
    <property type="project" value="TreeGrafter"/>
</dbReference>
<evidence type="ECO:0000259" key="3">
    <source>
        <dbReference type="PROSITE" id="PS51136"/>
    </source>
</evidence>
<dbReference type="GO" id="GO:0045740">
    <property type="term" value="P:positive regulation of DNA replication"/>
    <property type="evidence" value="ECO:0007669"/>
    <property type="project" value="TreeGrafter"/>
</dbReference>
<feature type="domain" description="WAC" evidence="3">
    <location>
        <begin position="171"/>
        <end position="279"/>
    </location>
</feature>
<dbReference type="AlphaFoldDB" id="A0A7J5Y858"/>
<organism evidence="4 5">
    <name type="scientific">Dissostichus mawsoni</name>
    <name type="common">Antarctic cod</name>
    <dbReference type="NCBI Taxonomy" id="36200"/>
    <lineage>
        <taxon>Eukaryota</taxon>
        <taxon>Metazoa</taxon>
        <taxon>Chordata</taxon>
        <taxon>Craniata</taxon>
        <taxon>Vertebrata</taxon>
        <taxon>Euteleostomi</taxon>
        <taxon>Actinopterygii</taxon>
        <taxon>Neopterygii</taxon>
        <taxon>Teleostei</taxon>
        <taxon>Neoteleostei</taxon>
        <taxon>Acanthomorphata</taxon>
        <taxon>Eupercaria</taxon>
        <taxon>Perciformes</taxon>
        <taxon>Notothenioidei</taxon>
        <taxon>Nototheniidae</taxon>
        <taxon>Dissostichus</taxon>
    </lineage>
</organism>
<dbReference type="GO" id="GO:0008623">
    <property type="term" value="C:CHRAC"/>
    <property type="evidence" value="ECO:0007669"/>
    <property type="project" value="TreeGrafter"/>
</dbReference>